<sequence length="60" mass="6932">MAREDRMNDFSMRQLVEEDLSISSYHLQKRKLLVDNLGSSPPPHEVSQARPGAVYKREAF</sequence>
<evidence type="ECO:0000313" key="2">
    <source>
        <dbReference type="EMBL" id="QQP51928.1"/>
    </source>
</evidence>
<accession>A0A7T8HKV3</accession>
<dbReference type="AlphaFoldDB" id="A0A7T8HKV3"/>
<organism evidence="2 3">
    <name type="scientific">Caligus rogercresseyi</name>
    <name type="common">Sea louse</name>
    <dbReference type="NCBI Taxonomy" id="217165"/>
    <lineage>
        <taxon>Eukaryota</taxon>
        <taxon>Metazoa</taxon>
        <taxon>Ecdysozoa</taxon>
        <taxon>Arthropoda</taxon>
        <taxon>Crustacea</taxon>
        <taxon>Multicrustacea</taxon>
        <taxon>Hexanauplia</taxon>
        <taxon>Copepoda</taxon>
        <taxon>Siphonostomatoida</taxon>
        <taxon>Caligidae</taxon>
        <taxon>Caligus</taxon>
    </lineage>
</organism>
<protein>
    <submittedName>
        <fullName evidence="2">Uncharacterized protein</fullName>
    </submittedName>
</protein>
<feature type="region of interest" description="Disordered" evidence="1">
    <location>
        <begin position="35"/>
        <end position="60"/>
    </location>
</feature>
<proteinExistence type="predicted"/>
<name>A0A7T8HKV3_CALRO</name>
<dbReference type="EMBL" id="CP045897">
    <property type="protein sequence ID" value="QQP51928.1"/>
    <property type="molecule type" value="Genomic_DNA"/>
</dbReference>
<dbReference type="Proteomes" id="UP000595437">
    <property type="component" value="Chromosome 8"/>
</dbReference>
<gene>
    <name evidence="2" type="ORF">FKW44_013424</name>
</gene>
<evidence type="ECO:0000256" key="1">
    <source>
        <dbReference type="SAM" id="MobiDB-lite"/>
    </source>
</evidence>
<keyword evidence="3" id="KW-1185">Reference proteome</keyword>
<evidence type="ECO:0000313" key="3">
    <source>
        <dbReference type="Proteomes" id="UP000595437"/>
    </source>
</evidence>
<reference evidence="3" key="1">
    <citation type="submission" date="2021-01" db="EMBL/GenBank/DDBJ databases">
        <title>Caligus Genome Assembly.</title>
        <authorList>
            <person name="Gallardo-Escarate C."/>
        </authorList>
    </citation>
    <scope>NUCLEOTIDE SEQUENCE [LARGE SCALE GENOMIC DNA]</scope>
</reference>